<organism evidence="1 2">
    <name type="scientific">Pseudonocardia petroleophila</name>
    <dbReference type="NCBI Taxonomy" id="37331"/>
    <lineage>
        <taxon>Bacteria</taxon>
        <taxon>Bacillati</taxon>
        <taxon>Actinomycetota</taxon>
        <taxon>Actinomycetes</taxon>
        <taxon>Pseudonocardiales</taxon>
        <taxon>Pseudonocardiaceae</taxon>
        <taxon>Pseudonocardia</taxon>
    </lineage>
</organism>
<gene>
    <name evidence="1" type="ORF">H6H00_14490</name>
</gene>
<evidence type="ECO:0000313" key="1">
    <source>
        <dbReference type="EMBL" id="QNG54971.1"/>
    </source>
</evidence>
<dbReference type="RefSeq" id="WP_185721769.1">
    <property type="nucleotide sequence ID" value="NZ_BAAAWI010000001.1"/>
</dbReference>
<dbReference type="KEGG" id="ppel:H6H00_14490"/>
<reference evidence="1 2" key="1">
    <citation type="submission" date="2020-08" db="EMBL/GenBank/DDBJ databases">
        <authorList>
            <person name="Mo P."/>
        </authorList>
    </citation>
    <scope>NUCLEOTIDE SEQUENCE [LARGE SCALE GENOMIC DNA]</scope>
    <source>
        <strain evidence="1 2">CGMCC 4.1532</strain>
    </source>
</reference>
<dbReference type="Proteomes" id="UP000515728">
    <property type="component" value="Chromosome"/>
</dbReference>
<accession>A0A7G7MQB0</accession>
<proteinExistence type="predicted"/>
<dbReference type="EMBL" id="CP060131">
    <property type="protein sequence ID" value="QNG54971.1"/>
    <property type="molecule type" value="Genomic_DNA"/>
</dbReference>
<name>A0A7G7MQB0_9PSEU</name>
<evidence type="ECO:0000313" key="2">
    <source>
        <dbReference type="Proteomes" id="UP000515728"/>
    </source>
</evidence>
<sequence>MSFGGVVTAAVAAWNNASTFSCTMRVYSRRSRALGGQPPDAIRNVRWAITTGADQAISATRSHGFTHPGPGIVPADVRLLAVIGRR</sequence>
<protein>
    <submittedName>
        <fullName evidence="1">Uncharacterized protein</fullName>
    </submittedName>
</protein>
<keyword evidence="2" id="KW-1185">Reference proteome</keyword>
<dbReference type="AlphaFoldDB" id="A0A7G7MQB0"/>